<dbReference type="EMBL" id="LAZR01020069">
    <property type="protein sequence ID" value="KKL90216.1"/>
    <property type="molecule type" value="Genomic_DNA"/>
</dbReference>
<sequence>MSQEKVKQKELFLSVVPKSYLLGIINNKKYLRDELKEMLEFISHKKIINPKRSLNNVSHQILIKLFIEYEILTLEETKDLYLQFRDNKNPIFYLYKLQDEIKEDLKSLKTKLNDLFKTVQLDKEHNFIQTEKEFEPKKRDLLYKYEEFTLINIKLLEKNTILEVSFEYLERIDYLSKNYIPKSVYDLKSGFFWFDKNNQLLIIKCQNTAINEAIISLLGNFFKTKYWKFSLRKEIVDEIFDRKEMIKNSLIASQNTDPNLFNSMVIKDIEFEKKAQNPQFKFLFEYERRSSSYRMDIEGFTNKVKVVIAEYGKISLVGKSLKINLYRKWLINLLIEILEIHENFIKNNDISIYIKSSDFIERTALYEKIKNNEARTKLYELIEKIVVLKENPTVRNINFFFPMNIGYNFSEFVIPYPNLRCSNDDCNATLLCPNKGCESYKFEIKKDIRKRRYYLKCSKCKAKITEDHNLECIDNHKVNFKLDESIDYILHPSLKIEINQIFKELNLAYEIDNNVELFYIRENKLYRKEELNKFIYKWDELPIFQEIPKIEELTDTNKKAQARRITEVLEKCNKRKGECRNCHLKDKKEEICLLWIFASYSNGQAHPHTGTEFGDFEFPQSFTTGLENIIGIAKSYGKKPTENQNPQKIFDVDFGLLTFKSNDNLLEQFFQLCMEGTVRFIMVVSGKEIDTGLKNALFEIARWKQKKFLIITPKELIPIFSYYFANLVNQ</sequence>
<proteinExistence type="predicted"/>
<gene>
    <name evidence="1" type="ORF">LCGC14_1906910</name>
</gene>
<dbReference type="AlphaFoldDB" id="A0A0F9GI34"/>
<organism evidence="1">
    <name type="scientific">marine sediment metagenome</name>
    <dbReference type="NCBI Taxonomy" id="412755"/>
    <lineage>
        <taxon>unclassified sequences</taxon>
        <taxon>metagenomes</taxon>
        <taxon>ecological metagenomes</taxon>
    </lineage>
</organism>
<accession>A0A0F9GI34</accession>
<name>A0A0F9GI34_9ZZZZ</name>
<reference evidence="1" key="1">
    <citation type="journal article" date="2015" name="Nature">
        <title>Complex archaea that bridge the gap between prokaryotes and eukaryotes.</title>
        <authorList>
            <person name="Spang A."/>
            <person name="Saw J.H."/>
            <person name="Jorgensen S.L."/>
            <person name="Zaremba-Niedzwiedzka K."/>
            <person name="Martijn J."/>
            <person name="Lind A.E."/>
            <person name="van Eijk R."/>
            <person name="Schleper C."/>
            <person name="Guy L."/>
            <person name="Ettema T.J."/>
        </authorList>
    </citation>
    <scope>NUCLEOTIDE SEQUENCE</scope>
</reference>
<protein>
    <submittedName>
        <fullName evidence="1">Uncharacterized protein</fullName>
    </submittedName>
</protein>
<evidence type="ECO:0000313" key="1">
    <source>
        <dbReference type="EMBL" id="KKL90216.1"/>
    </source>
</evidence>
<comment type="caution">
    <text evidence="1">The sequence shown here is derived from an EMBL/GenBank/DDBJ whole genome shotgun (WGS) entry which is preliminary data.</text>
</comment>